<gene>
    <name evidence="8" type="ORF">LTR62_005937</name>
</gene>
<comment type="caution">
    <text evidence="8">The sequence shown here is derived from an EMBL/GenBank/DDBJ whole genome shotgun (WGS) entry which is preliminary data.</text>
</comment>
<dbReference type="Pfam" id="PF01035">
    <property type="entry name" value="DNA_binding_1"/>
    <property type="match status" value="1"/>
</dbReference>
<dbReference type="InterPro" id="IPR036388">
    <property type="entry name" value="WH-like_DNA-bd_sf"/>
</dbReference>
<evidence type="ECO:0000256" key="5">
    <source>
        <dbReference type="ARBA" id="ARBA00023159"/>
    </source>
</evidence>
<evidence type="ECO:0000256" key="2">
    <source>
        <dbReference type="ARBA" id="ARBA00011918"/>
    </source>
</evidence>
<dbReference type="GO" id="GO:0008270">
    <property type="term" value="F:zinc ion binding"/>
    <property type="evidence" value="ECO:0007669"/>
    <property type="project" value="InterPro"/>
</dbReference>
<dbReference type="AlphaFoldDB" id="A0AAN7YJ81"/>
<evidence type="ECO:0000256" key="1">
    <source>
        <dbReference type="ARBA" id="ARBA00008711"/>
    </source>
</evidence>
<dbReference type="Proteomes" id="UP001310890">
    <property type="component" value="Unassembled WGS sequence"/>
</dbReference>
<dbReference type="InterPro" id="IPR035451">
    <property type="entry name" value="Ada-like_dom_sf"/>
</dbReference>
<comment type="similarity">
    <text evidence="1">Belongs to the MGMT family.</text>
</comment>
<proteinExistence type="inferred from homology"/>
<dbReference type="Pfam" id="PF02805">
    <property type="entry name" value="Ada_Zn_binding"/>
    <property type="match status" value="1"/>
</dbReference>
<dbReference type="Gene3D" id="1.10.10.10">
    <property type="entry name" value="Winged helix-like DNA-binding domain superfamily/Winged helix DNA-binding domain"/>
    <property type="match status" value="1"/>
</dbReference>
<feature type="domain" description="Ada DNA repair metal-binding" evidence="7">
    <location>
        <begin position="12"/>
        <end position="73"/>
    </location>
</feature>
<dbReference type="PANTHER" id="PTHR10815:SF13">
    <property type="entry name" value="METHYLATED-DNA--PROTEIN-CYSTEINE METHYLTRANSFERASE"/>
    <property type="match status" value="1"/>
</dbReference>
<dbReference type="SUPFAM" id="SSF46767">
    <property type="entry name" value="Methylated DNA-protein cysteine methyltransferase, C-terminal domain"/>
    <property type="match status" value="1"/>
</dbReference>
<protein>
    <recommendedName>
        <fullName evidence="3">Methylated-DNA--protein-cysteine methyltransferase</fullName>
        <ecNumber evidence="2">2.1.1.63</ecNumber>
    </recommendedName>
</protein>
<dbReference type="CDD" id="cd06445">
    <property type="entry name" value="ATase"/>
    <property type="match status" value="1"/>
</dbReference>
<dbReference type="NCBIfam" id="TIGR00589">
    <property type="entry name" value="ogt"/>
    <property type="match status" value="1"/>
</dbReference>
<dbReference type="Gene3D" id="1.10.10.60">
    <property type="entry name" value="Homeodomain-like"/>
    <property type="match status" value="1"/>
</dbReference>
<feature type="domain" description="Methylated-DNA-[protein]-cysteine S-methyltransferase DNA binding" evidence="6">
    <location>
        <begin position="266"/>
        <end position="349"/>
    </location>
</feature>
<dbReference type="InterPro" id="IPR014048">
    <property type="entry name" value="MethylDNA_cys_MeTrfase_DNA-bd"/>
</dbReference>
<dbReference type="GO" id="GO:0006355">
    <property type="term" value="P:regulation of DNA-templated transcription"/>
    <property type="evidence" value="ECO:0007669"/>
    <property type="project" value="InterPro"/>
</dbReference>
<sequence length="369" mass="40771">MKSRLYPNDAVRWKATATRDLAAANDFVYAVKTTGIFCRPTCSSRLARRSNVTFFDTSTDALAAGYRACKRCKRRKARYEPARDLVDSVCARLECGREMTLAEMATGAGSSRWHSSRMSKKVMGITPRVWVLLNPLGKKYREDSGLNSALGALPEDGIELDVAPASEVVQYTTIQAAHEVLLVAFQKGRISKLDLAASELETLFELEMAFPFPQYVTIVLLEDGSDRDLQAMAEQAAEALDRPSRRTLSPFMSDDVFTHFKMSSIRVYTLLQQIPSGRVSSYAAMAAALGSSPRAVGGALRRNLGVTEVPCHRCRAANGHISGFKSDWEKAPSGQNQTSKLALLREEGVEFDDEGYLVDREAWFGKFVV</sequence>
<dbReference type="GO" id="GO:0003677">
    <property type="term" value="F:DNA binding"/>
    <property type="evidence" value="ECO:0007669"/>
    <property type="project" value="InterPro"/>
</dbReference>
<dbReference type="GO" id="GO:0006281">
    <property type="term" value="P:DNA repair"/>
    <property type="evidence" value="ECO:0007669"/>
    <property type="project" value="InterPro"/>
</dbReference>
<keyword evidence="5" id="KW-0010">Activator</keyword>
<evidence type="ECO:0000256" key="4">
    <source>
        <dbReference type="ARBA" id="ARBA00022763"/>
    </source>
</evidence>
<evidence type="ECO:0000313" key="8">
    <source>
        <dbReference type="EMBL" id="KAK5117320.1"/>
    </source>
</evidence>
<dbReference type="GO" id="GO:0003908">
    <property type="term" value="F:methylated-DNA-[protein]-cysteine S-methyltransferase activity"/>
    <property type="evidence" value="ECO:0007669"/>
    <property type="project" value="UniProtKB-EC"/>
</dbReference>
<evidence type="ECO:0000259" key="6">
    <source>
        <dbReference type="Pfam" id="PF01035"/>
    </source>
</evidence>
<evidence type="ECO:0000259" key="7">
    <source>
        <dbReference type="Pfam" id="PF02805"/>
    </source>
</evidence>
<name>A0AAN7YJ81_9PEZI</name>
<dbReference type="InterPro" id="IPR036217">
    <property type="entry name" value="MethylDNA_cys_MeTrfase_DNAb"/>
</dbReference>
<keyword evidence="4" id="KW-0227">DNA damage</keyword>
<organism evidence="8 9">
    <name type="scientific">Meristemomyces frigidus</name>
    <dbReference type="NCBI Taxonomy" id="1508187"/>
    <lineage>
        <taxon>Eukaryota</taxon>
        <taxon>Fungi</taxon>
        <taxon>Dikarya</taxon>
        <taxon>Ascomycota</taxon>
        <taxon>Pezizomycotina</taxon>
        <taxon>Dothideomycetes</taxon>
        <taxon>Dothideomycetidae</taxon>
        <taxon>Mycosphaerellales</taxon>
        <taxon>Teratosphaeriaceae</taxon>
        <taxon>Meristemomyces</taxon>
    </lineage>
</organism>
<reference evidence="8" key="1">
    <citation type="submission" date="2023-08" db="EMBL/GenBank/DDBJ databases">
        <title>Black Yeasts Isolated from many extreme environments.</title>
        <authorList>
            <person name="Coleine C."/>
            <person name="Stajich J.E."/>
            <person name="Selbmann L."/>
        </authorList>
    </citation>
    <scope>NUCLEOTIDE SEQUENCE</scope>
    <source>
        <strain evidence="8">CCFEE 5401</strain>
    </source>
</reference>
<dbReference type="InterPro" id="IPR004026">
    <property type="entry name" value="Ada_DNA_repair_Zn-bd"/>
</dbReference>
<dbReference type="Gene3D" id="3.40.10.10">
    <property type="entry name" value="DNA Methylphosphotriester Repair Domain"/>
    <property type="match status" value="1"/>
</dbReference>
<evidence type="ECO:0000313" key="9">
    <source>
        <dbReference type="Proteomes" id="UP001310890"/>
    </source>
</evidence>
<evidence type="ECO:0000256" key="3">
    <source>
        <dbReference type="ARBA" id="ARBA00015377"/>
    </source>
</evidence>
<dbReference type="EMBL" id="JAVRRL010000005">
    <property type="protein sequence ID" value="KAK5117320.1"/>
    <property type="molecule type" value="Genomic_DNA"/>
</dbReference>
<dbReference type="EC" id="2.1.1.63" evidence="2"/>
<dbReference type="SUPFAM" id="SSF57884">
    <property type="entry name" value="Ada DNA repair protein, N-terminal domain (N-Ada 10)"/>
    <property type="match status" value="1"/>
</dbReference>
<accession>A0AAN7YJ81</accession>
<dbReference type="PANTHER" id="PTHR10815">
    <property type="entry name" value="METHYLATED-DNA--PROTEIN-CYSTEINE METHYLTRANSFERASE"/>
    <property type="match status" value="1"/>
</dbReference>